<sequence length="119" mass="12395">MILYLCADLLWATRVKSSAEDLGISARPVRTLEMLEARLADSDVRGLIVDLEAGPVGIELIGRVAGDAAIPVVAFGPHVAEAALEAAREAGADRVLARGAFANGLGGILRELEAGHPQE</sequence>
<protein>
    <recommendedName>
        <fullName evidence="2">Response regulatory domain-containing protein</fullName>
    </recommendedName>
</protein>
<evidence type="ECO:0008006" key="2">
    <source>
        <dbReference type="Google" id="ProtNLM"/>
    </source>
</evidence>
<reference evidence="1" key="1">
    <citation type="submission" date="2018-06" db="EMBL/GenBank/DDBJ databases">
        <authorList>
            <person name="Zhirakovskaya E."/>
        </authorList>
    </citation>
    <scope>NUCLEOTIDE SEQUENCE</scope>
</reference>
<gene>
    <name evidence="1" type="ORF">MNBD_PLANCTO03-2128</name>
</gene>
<proteinExistence type="predicted"/>
<dbReference type="AlphaFoldDB" id="A0A3B1DC69"/>
<name>A0A3B1DC69_9ZZZZ</name>
<dbReference type="EMBL" id="UOGK01000300">
    <property type="protein sequence ID" value="VAX39899.1"/>
    <property type="molecule type" value="Genomic_DNA"/>
</dbReference>
<organism evidence="1">
    <name type="scientific">hydrothermal vent metagenome</name>
    <dbReference type="NCBI Taxonomy" id="652676"/>
    <lineage>
        <taxon>unclassified sequences</taxon>
        <taxon>metagenomes</taxon>
        <taxon>ecological metagenomes</taxon>
    </lineage>
</organism>
<accession>A0A3B1DC69</accession>
<evidence type="ECO:0000313" key="1">
    <source>
        <dbReference type="EMBL" id="VAX39899.1"/>
    </source>
</evidence>